<sequence length="119" mass="13660">MIEAEEESLAESFMDKVESTEQEDGEVSDASNCDMANDEGEIVDQQMSKSNRKDDDISARTDVNVSKKTALEKLKNMSFSSKSKLPVRSSSMERRERERKERQTTWIIKITTFTASRQR</sequence>
<evidence type="ECO:0000256" key="1">
    <source>
        <dbReference type="SAM" id="MobiDB-lite"/>
    </source>
</evidence>
<dbReference type="EMBL" id="UZAJ01009646">
    <property type="protein sequence ID" value="VDO55923.1"/>
    <property type="molecule type" value="Genomic_DNA"/>
</dbReference>
<name>A0A183HLX8_9BILA</name>
<dbReference type="STRING" id="387005.A0A183HLX8"/>
<evidence type="ECO:0000313" key="2">
    <source>
        <dbReference type="EMBL" id="VDO55923.1"/>
    </source>
</evidence>
<reference evidence="4" key="1">
    <citation type="submission" date="2016-06" db="UniProtKB">
        <authorList>
            <consortium name="WormBaseParasite"/>
        </authorList>
    </citation>
    <scope>IDENTIFICATION</scope>
</reference>
<evidence type="ECO:0000313" key="4">
    <source>
        <dbReference type="WBParaSite" id="OFLC_0000848901-mRNA-1"/>
    </source>
</evidence>
<dbReference type="AlphaFoldDB" id="A0A183HLX8"/>
<proteinExistence type="predicted"/>
<accession>A0A183HLX8</accession>
<feature type="compositionally biased region" description="Low complexity" evidence="1">
    <location>
        <begin position="78"/>
        <end position="90"/>
    </location>
</feature>
<protein>
    <submittedName>
        <fullName evidence="4">Ovule protein</fullName>
    </submittedName>
</protein>
<evidence type="ECO:0000313" key="3">
    <source>
        <dbReference type="Proteomes" id="UP000267606"/>
    </source>
</evidence>
<dbReference type="WBParaSite" id="OFLC_0000848901-mRNA-1">
    <property type="protein sequence ID" value="OFLC_0000848901-mRNA-1"/>
    <property type="gene ID" value="OFLC_0000848901"/>
</dbReference>
<feature type="compositionally biased region" description="Basic and acidic residues" evidence="1">
    <location>
        <begin position="91"/>
        <end position="103"/>
    </location>
</feature>
<keyword evidence="3" id="KW-1185">Reference proteome</keyword>
<dbReference type="Proteomes" id="UP000267606">
    <property type="component" value="Unassembled WGS sequence"/>
</dbReference>
<feature type="region of interest" description="Disordered" evidence="1">
    <location>
        <begin position="1"/>
        <end position="103"/>
    </location>
</feature>
<reference evidence="2 3" key="2">
    <citation type="submission" date="2018-11" db="EMBL/GenBank/DDBJ databases">
        <authorList>
            <consortium name="Pathogen Informatics"/>
        </authorList>
    </citation>
    <scope>NUCLEOTIDE SEQUENCE [LARGE SCALE GENOMIC DNA]</scope>
</reference>
<gene>
    <name evidence="2" type="ORF">OFLC_LOCUS8491</name>
</gene>
<organism evidence="4">
    <name type="scientific">Onchocerca flexuosa</name>
    <dbReference type="NCBI Taxonomy" id="387005"/>
    <lineage>
        <taxon>Eukaryota</taxon>
        <taxon>Metazoa</taxon>
        <taxon>Ecdysozoa</taxon>
        <taxon>Nematoda</taxon>
        <taxon>Chromadorea</taxon>
        <taxon>Rhabditida</taxon>
        <taxon>Spirurina</taxon>
        <taxon>Spiruromorpha</taxon>
        <taxon>Filarioidea</taxon>
        <taxon>Onchocercidae</taxon>
        <taxon>Onchocerca</taxon>
    </lineage>
</organism>